<evidence type="ECO:0000259" key="4">
    <source>
        <dbReference type="Pfam" id="PF03226"/>
    </source>
</evidence>
<proteinExistence type="predicted"/>
<accession>A0ABR2J8E5</accession>
<evidence type="ECO:0000256" key="3">
    <source>
        <dbReference type="SAM" id="Coils"/>
    </source>
</evidence>
<name>A0ABR2J8E5_9PEZI</name>
<dbReference type="Pfam" id="PF03226">
    <property type="entry name" value="Yippee-Mis18"/>
    <property type="match status" value="1"/>
</dbReference>
<keyword evidence="2" id="KW-0862">Zinc</keyword>
<protein>
    <recommendedName>
        <fullName evidence="4">Yippee/Mis18/Cereblon domain-containing protein</fullName>
    </recommendedName>
</protein>
<dbReference type="EMBL" id="JAPCWZ010000003">
    <property type="protein sequence ID" value="KAK8874074.1"/>
    <property type="molecule type" value="Genomic_DNA"/>
</dbReference>
<feature type="coiled-coil region" evidence="3">
    <location>
        <begin position="245"/>
        <end position="308"/>
    </location>
</feature>
<evidence type="ECO:0000256" key="2">
    <source>
        <dbReference type="ARBA" id="ARBA00022833"/>
    </source>
</evidence>
<gene>
    <name evidence="5" type="ORF">PGQ11_004588</name>
</gene>
<evidence type="ECO:0000256" key="1">
    <source>
        <dbReference type="ARBA" id="ARBA00022723"/>
    </source>
</evidence>
<dbReference type="Proteomes" id="UP001390339">
    <property type="component" value="Unassembled WGS sequence"/>
</dbReference>
<dbReference type="InterPro" id="IPR004910">
    <property type="entry name" value="Yippee/Mis18/Cereblon"/>
</dbReference>
<keyword evidence="1" id="KW-0479">Metal-binding</keyword>
<evidence type="ECO:0000313" key="5">
    <source>
        <dbReference type="EMBL" id="KAK8874074.1"/>
    </source>
</evidence>
<sequence>MDLVILSCKTCEAALGTSVNAWLQIGKTYVSPILSLAQDLDVVASGSVRTGEPTTLVAQCDLQDVACRHCEVVIGLRCLTTPTNHVLQENQLMLRLTSISICAAGSDRHVQPNIKRTLKLKGPEQKRHTHDGYTWGFGDPYQGNPTAHTDTSASHSSWSTLRSDLDAQGEQIRMLGITGRQIVSTFDEAVTRIDRDIQSMKTDFNTIQEGLDNHGSAISRLTAGFSSLKNMVKENQKPVDGISDATALREQLSSAESSISAAREDFDNHLSSAREKSSREIVSVRGELARVQQSLQDLRKQLEDYKKQSQGRILTEKAYAEEVHLLQKEIAQLRDIIARGHARTHASYYCALSREEVDILIGSITKFGNRAAQVETIHMESQLLKGRVQRLETYMALAVGGGLGNDGNGNIDLENKSSFGFGEREDSRITSKVIPSKRLAPQDLSRPQ</sequence>
<feature type="domain" description="Yippee/Mis18/Cereblon" evidence="4">
    <location>
        <begin position="5"/>
        <end position="111"/>
    </location>
</feature>
<dbReference type="Gene3D" id="1.10.287.1490">
    <property type="match status" value="1"/>
</dbReference>
<organism evidence="5 6">
    <name type="scientific">Apiospora arundinis</name>
    <dbReference type="NCBI Taxonomy" id="335852"/>
    <lineage>
        <taxon>Eukaryota</taxon>
        <taxon>Fungi</taxon>
        <taxon>Dikarya</taxon>
        <taxon>Ascomycota</taxon>
        <taxon>Pezizomycotina</taxon>
        <taxon>Sordariomycetes</taxon>
        <taxon>Xylariomycetidae</taxon>
        <taxon>Amphisphaeriales</taxon>
        <taxon>Apiosporaceae</taxon>
        <taxon>Apiospora</taxon>
    </lineage>
</organism>
<keyword evidence="3" id="KW-0175">Coiled coil</keyword>
<keyword evidence="6" id="KW-1185">Reference proteome</keyword>
<evidence type="ECO:0000313" key="6">
    <source>
        <dbReference type="Proteomes" id="UP001390339"/>
    </source>
</evidence>
<reference evidence="5 6" key="1">
    <citation type="journal article" date="2024" name="IMA Fungus">
        <title>Apiospora arundinis, a panoply of carbohydrate-active enzymes and secondary metabolites.</title>
        <authorList>
            <person name="Sorensen T."/>
            <person name="Petersen C."/>
            <person name="Muurmann A.T."/>
            <person name="Christiansen J.V."/>
            <person name="Brundto M.L."/>
            <person name="Overgaard C.K."/>
            <person name="Boysen A.T."/>
            <person name="Wollenberg R.D."/>
            <person name="Larsen T.O."/>
            <person name="Sorensen J.L."/>
            <person name="Nielsen K.L."/>
            <person name="Sondergaard T.E."/>
        </authorList>
    </citation>
    <scope>NUCLEOTIDE SEQUENCE [LARGE SCALE GENOMIC DNA]</scope>
    <source>
        <strain evidence="5 6">AAU 773</strain>
    </source>
</reference>
<comment type="caution">
    <text evidence="5">The sequence shown here is derived from an EMBL/GenBank/DDBJ whole genome shotgun (WGS) entry which is preliminary data.</text>
</comment>